<dbReference type="STRING" id="1385514.N782_17835"/>
<evidence type="ECO:0000259" key="2">
    <source>
        <dbReference type="Pfam" id="PF07885"/>
    </source>
</evidence>
<dbReference type="SUPFAM" id="SSF81324">
    <property type="entry name" value="Voltage-gated potassium channels"/>
    <property type="match status" value="1"/>
</dbReference>
<dbReference type="Pfam" id="PF07885">
    <property type="entry name" value="Ion_trans_2"/>
    <property type="match status" value="1"/>
</dbReference>
<organism evidence="3 4">
    <name type="scientific">Pontibacillus yanchengensis Y32</name>
    <dbReference type="NCBI Taxonomy" id="1385514"/>
    <lineage>
        <taxon>Bacteria</taxon>
        <taxon>Bacillati</taxon>
        <taxon>Bacillota</taxon>
        <taxon>Bacilli</taxon>
        <taxon>Bacillales</taxon>
        <taxon>Bacillaceae</taxon>
        <taxon>Pontibacillus</taxon>
    </lineage>
</organism>
<dbReference type="Gene3D" id="1.10.287.70">
    <property type="match status" value="1"/>
</dbReference>
<keyword evidence="4" id="KW-1185">Reference proteome</keyword>
<evidence type="ECO:0000313" key="3">
    <source>
        <dbReference type="EMBL" id="KGP71648.1"/>
    </source>
</evidence>
<gene>
    <name evidence="3" type="ORF">N782_17835</name>
</gene>
<comment type="caution">
    <text evidence="3">The sequence shown here is derived from an EMBL/GenBank/DDBJ whole genome shotgun (WGS) entry which is preliminary data.</text>
</comment>
<dbReference type="Proteomes" id="UP000030147">
    <property type="component" value="Unassembled WGS sequence"/>
</dbReference>
<proteinExistence type="predicted"/>
<protein>
    <recommendedName>
        <fullName evidence="2">Potassium channel domain-containing protein</fullName>
    </recommendedName>
</protein>
<feature type="transmembrane region" description="Helical" evidence="1">
    <location>
        <begin position="6"/>
        <end position="26"/>
    </location>
</feature>
<feature type="domain" description="Potassium channel" evidence="2">
    <location>
        <begin position="45"/>
        <end position="128"/>
    </location>
</feature>
<dbReference type="EMBL" id="AVBF01000054">
    <property type="protein sequence ID" value="KGP71648.1"/>
    <property type="molecule type" value="Genomic_DNA"/>
</dbReference>
<feature type="transmembrane region" description="Helical" evidence="1">
    <location>
        <begin position="38"/>
        <end position="60"/>
    </location>
</feature>
<dbReference type="InterPro" id="IPR013099">
    <property type="entry name" value="K_chnl_dom"/>
</dbReference>
<evidence type="ECO:0000313" key="4">
    <source>
        <dbReference type="Proteomes" id="UP000030147"/>
    </source>
</evidence>
<dbReference type="AlphaFoldDB" id="A0A0A2TB50"/>
<dbReference type="eggNOG" id="ENOG5032XJ0">
    <property type="taxonomic scope" value="Bacteria"/>
</dbReference>
<feature type="transmembrane region" description="Helical" evidence="1">
    <location>
        <begin position="110"/>
        <end position="129"/>
    </location>
</feature>
<name>A0A0A2TB50_9BACI</name>
<evidence type="ECO:0000256" key="1">
    <source>
        <dbReference type="SAM" id="Phobius"/>
    </source>
</evidence>
<sequence length="132" mass="14761">MAMTWGLVGVIVVVLYGSIKHFLDFSERKGQRIIVEHFYSLLLVYVIVMLAFGMIYFIFASQGMPILMDELLQHDSVIDRLAHSIYFSGVTLLTVGYGDITPIGIGRVIALVEALIGYVLPAAFFVQLMQDK</sequence>
<keyword evidence="1" id="KW-0812">Transmembrane</keyword>
<dbReference type="OrthoDB" id="9813518at2"/>
<accession>A0A0A2TB50</accession>
<reference evidence="3 4" key="1">
    <citation type="journal article" date="2015" name="Stand. Genomic Sci.">
        <title>High quality draft genome sequence of the moderately halophilic bacterium Pontibacillus yanchengensis Y32(T) and comparison among Pontibacillus genomes.</title>
        <authorList>
            <person name="Huang J."/>
            <person name="Qiao Z.X."/>
            <person name="Tang J.W."/>
            <person name="Wang G."/>
        </authorList>
    </citation>
    <scope>NUCLEOTIDE SEQUENCE [LARGE SCALE GENOMIC DNA]</scope>
    <source>
        <strain evidence="3 4">Y32</strain>
    </source>
</reference>
<keyword evidence="1" id="KW-0472">Membrane</keyword>
<dbReference type="RefSeq" id="WP_052111388.1">
    <property type="nucleotide sequence ID" value="NZ_AVBF01000054.1"/>
</dbReference>
<keyword evidence="1" id="KW-1133">Transmembrane helix</keyword>